<dbReference type="PROSITE" id="PS51118">
    <property type="entry name" value="HTH_HXLR"/>
    <property type="match status" value="1"/>
</dbReference>
<dbReference type="PANTHER" id="PTHR33204">
    <property type="entry name" value="TRANSCRIPTIONAL REGULATOR, MARR FAMILY"/>
    <property type="match status" value="1"/>
</dbReference>
<dbReference type="Proteomes" id="UP000181790">
    <property type="component" value="Unassembled WGS sequence"/>
</dbReference>
<dbReference type="SUPFAM" id="SSF46785">
    <property type="entry name" value="Winged helix' DNA-binding domain"/>
    <property type="match status" value="1"/>
</dbReference>
<keyword evidence="2" id="KW-0238">DNA-binding</keyword>
<evidence type="ECO:0000259" key="4">
    <source>
        <dbReference type="PROSITE" id="PS51118"/>
    </source>
</evidence>
<evidence type="ECO:0000256" key="3">
    <source>
        <dbReference type="ARBA" id="ARBA00023163"/>
    </source>
</evidence>
<dbReference type="OrthoDB" id="769662at2"/>
<proteinExistence type="predicted"/>
<dbReference type="GO" id="GO:0003677">
    <property type="term" value="F:DNA binding"/>
    <property type="evidence" value="ECO:0007669"/>
    <property type="project" value="UniProtKB-KW"/>
</dbReference>
<protein>
    <submittedName>
        <fullName evidence="5">Transcriptional regulator</fullName>
    </submittedName>
</protein>
<dbReference type="InterPro" id="IPR036390">
    <property type="entry name" value="WH_DNA-bd_sf"/>
</dbReference>
<dbReference type="InterPro" id="IPR002577">
    <property type="entry name" value="HTH_HxlR"/>
</dbReference>
<reference evidence="5 6" key="1">
    <citation type="submission" date="2016-10" db="EMBL/GenBank/DDBJ databases">
        <title>Arsenicibacter rosenii gen. nov., sp. nov., an efficient arsenic-methylating bacterium isolated from an arsenic-contaminated paddy soil.</title>
        <authorList>
            <person name="Huang K."/>
        </authorList>
    </citation>
    <scope>NUCLEOTIDE SEQUENCE [LARGE SCALE GENOMIC DNA]</scope>
    <source>
        <strain evidence="5 6">SM-1</strain>
    </source>
</reference>
<dbReference type="EMBL" id="MORL01000001">
    <property type="protein sequence ID" value="OIN60594.1"/>
    <property type="molecule type" value="Genomic_DNA"/>
</dbReference>
<evidence type="ECO:0000256" key="2">
    <source>
        <dbReference type="ARBA" id="ARBA00023125"/>
    </source>
</evidence>
<evidence type="ECO:0000256" key="1">
    <source>
        <dbReference type="ARBA" id="ARBA00023015"/>
    </source>
</evidence>
<keyword evidence="1" id="KW-0805">Transcription regulation</keyword>
<gene>
    <name evidence="5" type="ORF">BLX24_00245</name>
</gene>
<dbReference type="Gene3D" id="1.10.10.10">
    <property type="entry name" value="Winged helix-like DNA-binding domain superfamily/Winged helix DNA-binding domain"/>
    <property type="match status" value="1"/>
</dbReference>
<name>A0A1S2VPB5_9BACT</name>
<evidence type="ECO:0000313" key="6">
    <source>
        <dbReference type="Proteomes" id="UP000181790"/>
    </source>
</evidence>
<sequence>MDVLLDEPEISIRRQRRLSEKECTQHLMPIQDALYVLSGKWKLPIIIALRDNNRRFGEIQRAVTGITARVLSKELKELEMNEFVVRKVYPTTPVTIEYALTGYSDTLDAVIIALHDWGVQHRDRILKRTERA</sequence>
<dbReference type="PANTHER" id="PTHR33204:SF29">
    <property type="entry name" value="TRANSCRIPTIONAL REGULATOR"/>
    <property type="match status" value="1"/>
</dbReference>
<keyword evidence="3" id="KW-0804">Transcription</keyword>
<feature type="domain" description="HTH hxlR-type" evidence="4">
    <location>
        <begin position="23"/>
        <end position="126"/>
    </location>
</feature>
<dbReference type="AlphaFoldDB" id="A0A1S2VPB5"/>
<keyword evidence="6" id="KW-1185">Reference proteome</keyword>
<accession>A0A1S2VPB5</accession>
<dbReference type="InterPro" id="IPR036388">
    <property type="entry name" value="WH-like_DNA-bd_sf"/>
</dbReference>
<organism evidence="5 6">
    <name type="scientific">Arsenicibacter rosenii</name>
    <dbReference type="NCBI Taxonomy" id="1750698"/>
    <lineage>
        <taxon>Bacteria</taxon>
        <taxon>Pseudomonadati</taxon>
        <taxon>Bacteroidota</taxon>
        <taxon>Cytophagia</taxon>
        <taxon>Cytophagales</taxon>
        <taxon>Spirosomataceae</taxon>
        <taxon>Arsenicibacter</taxon>
    </lineage>
</organism>
<dbReference type="RefSeq" id="WP_071501096.1">
    <property type="nucleotide sequence ID" value="NZ_MORL01000001.1"/>
</dbReference>
<dbReference type="Pfam" id="PF01638">
    <property type="entry name" value="HxlR"/>
    <property type="match status" value="1"/>
</dbReference>
<evidence type="ECO:0000313" key="5">
    <source>
        <dbReference type="EMBL" id="OIN60594.1"/>
    </source>
</evidence>
<comment type="caution">
    <text evidence="5">The sequence shown here is derived from an EMBL/GenBank/DDBJ whole genome shotgun (WGS) entry which is preliminary data.</text>
</comment>